<gene>
    <name evidence="1" type="ORF">K3G42_026832</name>
</gene>
<dbReference type="Proteomes" id="UP000827872">
    <property type="component" value="Linkage Group LG07"/>
</dbReference>
<reference evidence="1" key="1">
    <citation type="submission" date="2021-08" db="EMBL/GenBank/DDBJ databases">
        <title>The first chromosome-level gecko genome reveals the dynamic sex chromosomes of Neotropical dwarf geckos (Sphaerodactylidae: Sphaerodactylus).</title>
        <authorList>
            <person name="Pinto B.J."/>
            <person name="Keating S.E."/>
            <person name="Gamble T."/>
        </authorList>
    </citation>
    <scope>NUCLEOTIDE SEQUENCE</scope>
    <source>
        <strain evidence="1">TG3544</strain>
    </source>
</reference>
<proteinExistence type="predicted"/>
<keyword evidence="2" id="KW-1185">Reference proteome</keyword>
<evidence type="ECO:0000313" key="1">
    <source>
        <dbReference type="EMBL" id="KAH7995625.1"/>
    </source>
</evidence>
<protein>
    <submittedName>
        <fullName evidence="1">Uncharacterized protein</fullName>
    </submittedName>
</protein>
<sequence length="113" mass="12556">MRVDSYLMLRCSPSCEELMGGNTNSLTPHLEIRREDSPGPNAYGARSPQARGRVHQLPPLRPSPVAPKQDTPHIKGKKKATVLKNQNNNQCEMLNLTSNRMIMRTLLTGPQPA</sequence>
<name>A0ACB8ESK2_9SAUR</name>
<organism evidence="1 2">
    <name type="scientific">Sphaerodactylus townsendi</name>
    <dbReference type="NCBI Taxonomy" id="933632"/>
    <lineage>
        <taxon>Eukaryota</taxon>
        <taxon>Metazoa</taxon>
        <taxon>Chordata</taxon>
        <taxon>Craniata</taxon>
        <taxon>Vertebrata</taxon>
        <taxon>Euteleostomi</taxon>
        <taxon>Lepidosauria</taxon>
        <taxon>Squamata</taxon>
        <taxon>Bifurcata</taxon>
        <taxon>Gekkota</taxon>
        <taxon>Sphaerodactylidae</taxon>
        <taxon>Sphaerodactylus</taxon>
    </lineage>
</organism>
<evidence type="ECO:0000313" key="2">
    <source>
        <dbReference type="Proteomes" id="UP000827872"/>
    </source>
</evidence>
<accession>A0ACB8ESK2</accession>
<dbReference type="EMBL" id="CM037620">
    <property type="protein sequence ID" value="KAH7995625.1"/>
    <property type="molecule type" value="Genomic_DNA"/>
</dbReference>
<comment type="caution">
    <text evidence="1">The sequence shown here is derived from an EMBL/GenBank/DDBJ whole genome shotgun (WGS) entry which is preliminary data.</text>
</comment>